<name>A0AA36DKU1_CYLNA</name>
<sequence length="92" mass="10547">MVVCWVTRMLFLMDWMEVRNVATRPAGAAVRPNKSVSNIIFRYAYPNQAAMYLPNGQAIVSQIFRDKATHNATYVDMEKLSKAMSFFLEVSH</sequence>
<feature type="chain" id="PRO_5041206351" evidence="1">
    <location>
        <begin position="24"/>
        <end position="92"/>
    </location>
</feature>
<proteinExistence type="predicted"/>
<dbReference type="EMBL" id="CATQJL010000001">
    <property type="protein sequence ID" value="CAJ0588223.1"/>
    <property type="molecule type" value="Genomic_DNA"/>
</dbReference>
<accession>A0AA36DKU1</accession>
<evidence type="ECO:0000313" key="3">
    <source>
        <dbReference type="Proteomes" id="UP001176961"/>
    </source>
</evidence>
<feature type="signal peptide" evidence="1">
    <location>
        <begin position="1"/>
        <end position="23"/>
    </location>
</feature>
<dbReference type="AlphaFoldDB" id="A0AA36DKU1"/>
<comment type="caution">
    <text evidence="2">The sequence shown here is derived from an EMBL/GenBank/DDBJ whole genome shotgun (WGS) entry which is preliminary data.</text>
</comment>
<protein>
    <submittedName>
        <fullName evidence="2">Uncharacterized protein</fullName>
    </submittedName>
</protein>
<evidence type="ECO:0000313" key="2">
    <source>
        <dbReference type="EMBL" id="CAJ0588223.1"/>
    </source>
</evidence>
<reference evidence="2" key="1">
    <citation type="submission" date="2023-07" db="EMBL/GenBank/DDBJ databases">
        <authorList>
            <consortium name="CYATHOMIX"/>
        </authorList>
    </citation>
    <scope>NUCLEOTIDE SEQUENCE</scope>
    <source>
        <strain evidence="2">N/A</strain>
    </source>
</reference>
<evidence type="ECO:0000256" key="1">
    <source>
        <dbReference type="SAM" id="SignalP"/>
    </source>
</evidence>
<keyword evidence="1" id="KW-0732">Signal</keyword>
<keyword evidence="3" id="KW-1185">Reference proteome</keyword>
<organism evidence="2 3">
    <name type="scientific">Cylicocyclus nassatus</name>
    <name type="common">Nematode worm</name>
    <dbReference type="NCBI Taxonomy" id="53992"/>
    <lineage>
        <taxon>Eukaryota</taxon>
        <taxon>Metazoa</taxon>
        <taxon>Ecdysozoa</taxon>
        <taxon>Nematoda</taxon>
        <taxon>Chromadorea</taxon>
        <taxon>Rhabditida</taxon>
        <taxon>Rhabditina</taxon>
        <taxon>Rhabditomorpha</taxon>
        <taxon>Strongyloidea</taxon>
        <taxon>Strongylidae</taxon>
        <taxon>Cylicocyclus</taxon>
    </lineage>
</organism>
<dbReference type="Proteomes" id="UP001176961">
    <property type="component" value="Unassembled WGS sequence"/>
</dbReference>
<gene>
    <name evidence="2" type="ORF">CYNAS_LOCUS206</name>
</gene>